<reference evidence="5" key="1">
    <citation type="submission" date="2025-08" db="UniProtKB">
        <authorList>
            <consortium name="RefSeq"/>
        </authorList>
    </citation>
    <scope>IDENTIFICATION</scope>
</reference>
<dbReference type="Pfam" id="PF09398">
    <property type="entry name" value="FOP_dimer"/>
    <property type="match status" value="1"/>
</dbReference>
<dbReference type="Proteomes" id="UP000695007">
    <property type="component" value="Unplaced"/>
</dbReference>
<keyword evidence="2" id="KW-0206">Cytoskeleton</keyword>
<accession>A0AAJ6YLH9</accession>
<evidence type="ECO:0000313" key="4">
    <source>
        <dbReference type="Proteomes" id="UP000695007"/>
    </source>
</evidence>
<dbReference type="GO" id="GO:0034453">
    <property type="term" value="P:microtubule anchoring"/>
    <property type="evidence" value="ECO:0007669"/>
    <property type="project" value="InterPro"/>
</dbReference>
<protein>
    <submittedName>
        <fullName evidence="5">Protein PF14_0175-like</fullName>
    </submittedName>
</protein>
<evidence type="ECO:0000259" key="3">
    <source>
        <dbReference type="Pfam" id="PF09398"/>
    </source>
</evidence>
<dbReference type="PANTHER" id="PTHR15431:SF9">
    <property type="entry name" value="CENTROSOMAL PROTEIN 43"/>
    <property type="match status" value="1"/>
</dbReference>
<dbReference type="GO" id="GO:0005813">
    <property type="term" value="C:centrosome"/>
    <property type="evidence" value="ECO:0007669"/>
    <property type="project" value="TreeGrafter"/>
</dbReference>
<dbReference type="Gene3D" id="1.20.960.40">
    <property type="match status" value="1"/>
</dbReference>
<name>A0AAJ6YLH9_9HYME</name>
<dbReference type="RefSeq" id="XP_011500243.1">
    <property type="nucleotide sequence ID" value="XM_011501941.1"/>
</dbReference>
<dbReference type="InterPro" id="IPR018993">
    <property type="entry name" value="FOP_dimerisation-dom_N"/>
</dbReference>
<dbReference type="AlphaFoldDB" id="A0AAJ6YLH9"/>
<sequence length="450" mass="50685">MINGNISLEEDTELRDLVVQTLENNGVLAKVRAELRASVFLTLEEQESVLNPEPFLNKSVKQYLSNSEGKLLFSLVREFLEYFGLDYTISVYDPETYFGKEYNYSGRKKLCEELGINSEEPLLGEILKSTISSALYNSQKNDSNNLSTNKASETTEHIANTTFDISIPKILQKDLNSIANDTSQKLENPCDSNLELPYNLTINNQNELVNNEIVHGSISEVLRCSADKIKCIKNFQNLKDNCIALDNMTDQNNILLNETNTNINHHILGNTHLELHQNQETYKNKTNSMEPQTTNNVTNKKQIEQIKNIESNIEFDERIVDGMKEKIIESNNSDLLLGEIASLPSINNSVFADLPPLNGKKANINDLKELMDLAQGVSQYKDDYTSSLSISTSEEGPTNVYIKSKNSLSMQKNKQALTQIIQGENENEEIHEEISNSTSCFDNIVKNHSA</sequence>
<gene>
    <name evidence="5" type="primary">LOC105364078</name>
</gene>
<dbReference type="GeneID" id="105364078"/>
<dbReference type="KEGG" id="csol:105364078"/>
<keyword evidence="1" id="KW-0963">Cytoplasm</keyword>
<evidence type="ECO:0000313" key="5">
    <source>
        <dbReference type="RefSeq" id="XP_011500243.1"/>
    </source>
</evidence>
<evidence type="ECO:0000256" key="1">
    <source>
        <dbReference type="ARBA" id="ARBA00022490"/>
    </source>
</evidence>
<dbReference type="PANTHER" id="PTHR15431">
    <property type="entry name" value="FGFR1 ONCOGENE PARTNER/LISH DOMAIN-CONTAINING PROTEIN"/>
    <property type="match status" value="1"/>
</dbReference>
<proteinExistence type="predicted"/>
<feature type="domain" description="FGFR1 oncogene partner (FOP) N-terminal dimerisation" evidence="3">
    <location>
        <begin position="54"/>
        <end position="128"/>
    </location>
</feature>
<keyword evidence="4" id="KW-1185">Reference proteome</keyword>
<evidence type="ECO:0000256" key="2">
    <source>
        <dbReference type="ARBA" id="ARBA00023212"/>
    </source>
</evidence>
<organism evidence="4 5">
    <name type="scientific">Ceratosolen solmsi marchali</name>
    <dbReference type="NCBI Taxonomy" id="326594"/>
    <lineage>
        <taxon>Eukaryota</taxon>
        <taxon>Metazoa</taxon>
        <taxon>Ecdysozoa</taxon>
        <taxon>Arthropoda</taxon>
        <taxon>Hexapoda</taxon>
        <taxon>Insecta</taxon>
        <taxon>Pterygota</taxon>
        <taxon>Neoptera</taxon>
        <taxon>Endopterygota</taxon>
        <taxon>Hymenoptera</taxon>
        <taxon>Apocrita</taxon>
        <taxon>Proctotrupomorpha</taxon>
        <taxon>Chalcidoidea</taxon>
        <taxon>Agaonidae</taxon>
        <taxon>Agaoninae</taxon>
        <taxon>Ceratosolen</taxon>
    </lineage>
</organism>